<comment type="subcellular location">
    <subcellularLocation>
        <location evidence="1">Cell membrane</location>
        <topology evidence="1">Multi-pass membrane protein</topology>
    </subcellularLocation>
</comment>
<feature type="transmembrane region" description="Helical" evidence="9">
    <location>
        <begin position="77"/>
        <end position="98"/>
    </location>
</feature>
<keyword evidence="5" id="KW-0547">Nucleotide-binding</keyword>
<reference evidence="16" key="1">
    <citation type="submission" date="2020-05" db="EMBL/GenBank/DDBJ databases">
        <authorList>
            <person name="Chiriac C."/>
            <person name="Salcher M."/>
            <person name="Ghai R."/>
            <person name="Kavagutti S V."/>
        </authorList>
    </citation>
    <scope>NUCLEOTIDE SEQUENCE</scope>
</reference>
<dbReference type="AlphaFoldDB" id="A0A6J7W036"/>
<feature type="transmembrane region" description="Helical" evidence="9">
    <location>
        <begin position="147"/>
        <end position="168"/>
    </location>
</feature>
<dbReference type="InterPro" id="IPR036640">
    <property type="entry name" value="ABC1_TM_sf"/>
</dbReference>
<keyword evidence="4 9" id="KW-0812">Transmembrane</keyword>
<evidence type="ECO:0000313" key="12">
    <source>
        <dbReference type="EMBL" id="CAB4540423.1"/>
    </source>
</evidence>
<dbReference type="Pfam" id="PF00005">
    <property type="entry name" value="ABC_tran"/>
    <property type="match status" value="1"/>
</dbReference>
<dbReference type="EMBL" id="CAFBNZ010000038">
    <property type="protein sequence ID" value="CAB4968370.1"/>
    <property type="molecule type" value="Genomic_DNA"/>
</dbReference>
<gene>
    <name evidence="12" type="ORF">UFOPK1421_00613</name>
    <name evidence="13" type="ORF">UFOPK2921_00581</name>
    <name evidence="14" type="ORF">UFOPK3889_00321</name>
    <name evidence="15" type="ORF">UFOPK4275_01037</name>
    <name evidence="16" type="ORF">UFOPK4422_01089</name>
</gene>
<feature type="domain" description="ABC transmembrane type-1" evidence="11">
    <location>
        <begin position="39"/>
        <end position="319"/>
    </location>
</feature>
<dbReference type="PROSITE" id="PS50893">
    <property type="entry name" value="ABC_TRANSPORTER_2"/>
    <property type="match status" value="1"/>
</dbReference>
<dbReference type="Gene3D" id="3.40.50.300">
    <property type="entry name" value="P-loop containing nucleotide triphosphate hydrolases"/>
    <property type="match status" value="1"/>
</dbReference>
<dbReference type="InterPro" id="IPR039421">
    <property type="entry name" value="Type_1_exporter"/>
</dbReference>
<dbReference type="GO" id="GO:0016887">
    <property type="term" value="F:ATP hydrolysis activity"/>
    <property type="evidence" value="ECO:0007669"/>
    <property type="project" value="InterPro"/>
</dbReference>
<dbReference type="PROSITE" id="PS00211">
    <property type="entry name" value="ABC_TRANSPORTER_1"/>
    <property type="match status" value="1"/>
</dbReference>
<evidence type="ECO:0000256" key="7">
    <source>
        <dbReference type="ARBA" id="ARBA00022989"/>
    </source>
</evidence>
<feature type="transmembrane region" description="Helical" evidence="9">
    <location>
        <begin position="35"/>
        <end position="57"/>
    </location>
</feature>
<evidence type="ECO:0000256" key="9">
    <source>
        <dbReference type="SAM" id="Phobius"/>
    </source>
</evidence>
<evidence type="ECO:0000313" key="15">
    <source>
        <dbReference type="EMBL" id="CAB5053240.1"/>
    </source>
</evidence>
<evidence type="ECO:0000256" key="3">
    <source>
        <dbReference type="ARBA" id="ARBA00022475"/>
    </source>
</evidence>
<evidence type="ECO:0000259" key="11">
    <source>
        <dbReference type="PROSITE" id="PS50929"/>
    </source>
</evidence>
<evidence type="ECO:0000259" key="10">
    <source>
        <dbReference type="PROSITE" id="PS50893"/>
    </source>
</evidence>
<feature type="transmembrane region" description="Helical" evidence="9">
    <location>
        <begin position="174"/>
        <end position="192"/>
    </location>
</feature>
<accession>A0A6J7W036</accession>
<dbReference type="GO" id="GO:0015421">
    <property type="term" value="F:ABC-type oligopeptide transporter activity"/>
    <property type="evidence" value="ECO:0007669"/>
    <property type="project" value="TreeGrafter"/>
</dbReference>
<dbReference type="InterPro" id="IPR003439">
    <property type="entry name" value="ABC_transporter-like_ATP-bd"/>
</dbReference>
<dbReference type="Gene3D" id="1.20.1560.10">
    <property type="entry name" value="ABC transporter type 1, transmembrane domain"/>
    <property type="match status" value="1"/>
</dbReference>
<dbReference type="EMBL" id="CAFBRX010000112">
    <property type="protein sequence ID" value="CAB5127158.1"/>
    <property type="molecule type" value="Genomic_DNA"/>
</dbReference>
<feature type="transmembrane region" description="Helical" evidence="9">
    <location>
        <begin position="259"/>
        <end position="281"/>
    </location>
</feature>
<organism evidence="16">
    <name type="scientific">freshwater metagenome</name>
    <dbReference type="NCBI Taxonomy" id="449393"/>
    <lineage>
        <taxon>unclassified sequences</taxon>
        <taxon>metagenomes</taxon>
        <taxon>ecological metagenomes</taxon>
    </lineage>
</organism>
<dbReference type="FunFam" id="3.40.50.300:FF:000299">
    <property type="entry name" value="ABC transporter ATP-binding protein/permease"/>
    <property type="match status" value="1"/>
</dbReference>
<evidence type="ECO:0000256" key="4">
    <source>
        <dbReference type="ARBA" id="ARBA00022692"/>
    </source>
</evidence>
<dbReference type="InterPro" id="IPR003593">
    <property type="entry name" value="AAA+_ATPase"/>
</dbReference>
<keyword evidence="8 9" id="KW-0472">Membrane</keyword>
<dbReference type="EMBL" id="CAEZSL010000053">
    <property type="protein sequence ID" value="CAB4540423.1"/>
    <property type="molecule type" value="Genomic_DNA"/>
</dbReference>
<protein>
    <submittedName>
        <fullName evidence="16">Unannotated protein</fullName>
    </submittedName>
</protein>
<dbReference type="InterPro" id="IPR011527">
    <property type="entry name" value="ABC1_TM_dom"/>
</dbReference>
<dbReference type="PANTHER" id="PTHR43394">
    <property type="entry name" value="ATP-DEPENDENT PERMEASE MDL1, MITOCHONDRIAL"/>
    <property type="match status" value="1"/>
</dbReference>
<sequence>MWGMSAVSEADRLDRVQTLKVLRRAFVMARAQRRLFLSALGFVLVGTLVTLAGPTLVRYGIDHGIRTKNGSALNRTVALYVLVVIVGYITARLQFIAINRAGEGFLRELRITVFGKLQKQSMAFFDREKAGVLVSRMTADIESMSELVQFGLLQFVSAFLLLILATVLLAVLSWQLLIVAMVVLPVLIVASIKFQRISNNAYLDVRENVGNNLSTLQEGITGVRVIQAYGQQANRSKRFRLSNRALFDSHMYSVKISTWYFGLVEFAGIAATGAIIGFGGYLVHQGTATIGTVTAFVLLLANLFDPVQQLSQLYNTVQSSTAALHKLFVIIDAVPDVDEVAHPTELSTRGALVVDHVTFAYAGNDRSVLKDVTISVADGERLALVGPTGAGKSTLAKLMARLYDPSESNGHRGTVSYGGVDLRQASNSDLRRRIVVVPQEGFCFSGSIRENIRIARSTASDSEVEEALVSIGALERFTEFPEGLDTDVRERGSRLSAGERQLIALARAALVNPAVLVLDEATSNLDPGTEAVVEHALESLMIGRTVIVVAHRLSTIRRADRIGVIDHGELVELGTHAELVELKGRYAALSDAWDRSQPQR</sequence>
<dbReference type="GO" id="GO:0005524">
    <property type="term" value="F:ATP binding"/>
    <property type="evidence" value="ECO:0007669"/>
    <property type="project" value="UniProtKB-KW"/>
</dbReference>
<dbReference type="Pfam" id="PF00664">
    <property type="entry name" value="ABC_membrane"/>
    <property type="match status" value="1"/>
</dbReference>
<dbReference type="CDD" id="cd18546">
    <property type="entry name" value="ABC_6TM_Rv0194_D2_like"/>
    <property type="match status" value="1"/>
</dbReference>
<dbReference type="SUPFAM" id="SSF90123">
    <property type="entry name" value="ABC transporter transmembrane region"/>
    <property type="match status" value="1"/>
</dbReference>
<evidence type="ECO:0000256" key="6">
    <source>
        <dbReference type="ARBA" id="ARBA00022840"/>
    </source>
</evidence>
<feature type="transmembrane region" description="Helical" evidence="9">
    <location>
        <begin position="287"/>
        <end position="304"/>
    </location>
</feature>
<evidence type="ECO:0000256" key="8">
    <source>
        <dbReference type="ARBA" id="ARBA00023136"/>
    </source>
</evidence>
<evidence type="ECO:0000313" key="16">
    <source>
        <dbReference type="EMBL" id="CAB5127158.1"/>
    </source>
</evidence>
<evidence type="ECO:0000256" key="2">
    <source>
        <dbReference type="ARBA" id="ARBA00022448"/>
    </source>
</evidence>
<proteinExistence type="predicted"/>
<dbReference type="GO" id="GO:0005886">
    <property type="term" value="C:plasma membrane"/>
    <property type="evidence" value="ECO:0007669"/>
    <property type="project" value="UniProtKB-SubCell"/>
</dbReference>
<dbReference type="InterPro" id="IPR017871">
    <property type="entry name" value="ABC_transporter-like_CS"/>
</dbReference>
<evidence type="ECO:0000256" key="5">
    <source>
        <dbReference type="ARBA" id="ARBA00022741"/>
    </source>
</evidence>
<keyword evidence="7 9" id="KW-1133">Transmembrane helix</keyword>
<dbReference type="InterPro" id="IPR027417">
    <property type="entry name" value="P-loop_NTPase"/>
</dbReference>
<keyword evidence="2" id="KW-0813">Transport</keyword>
<feature type="domain" description="ABC transporter" evidence="10">
    <location>
        <begin position="352"/>
        <end position="592"/>
    </location>
</feature>
<evidence type="ECO:0000313" key="13">
    <source>
        <dbReference type="EMBL" id="CAB4776673.1"/>
    </source>
</evidence>
<dbReference type="SMART" id="SM00382">
    <property type="entry name" value="AAA"/>
    <property type="match status" value="1"/>
</dbReference>
<dbReference type="EMBL" id="CAFBQJ010000201">
    <property type="protein sequence ID" value="CAB5053240.1"/>
    <property type="molecule type" value="Genomic_DNA"/>
</dbReference>
<name>A0A6J7W036_9ZZZZ</name>
<evidence type="ECO:0000256" key="1">
    <source>
        <dbReference type="ARBA" id="ARBA00004651"/>
    </source>
</evidence>
<evidence type="ECO:0000313" key="14">
    <source>
        <dbReference type="EMBL" id="CAB4968370.1"/>
    </source>
</evidence>
<dbReference type="EMBL" id="CAEZZV010000056">
    <property type="protein sequence ID" value="CAB4776673.1"/>
    <property type="molecule type" value="Genomic_DNA"/>
</dbReference>
<dbReference type="PROSITE" id="PS50929">
    <property type="entry name" value="ABC_TM1F"/>
    <property type="match status" value="1"/>
</dbReference>
<keyword evidence="6" id="KW-0067">ATP-binding</keyword>
<dbReference type="PANTHER" id="PTHR43394:SF1">
    <property type="entry name" value="ATP-BINDING CASSETTE SUB-FAMILY B MEMBER 10, MITOCHONDRIAL"/>
    <property type="match status" value="1"/>
</dbReference>
<keyword evidence="3" id="KW-1003">Cell membrane</keyword>
<dbReference type="SUPFAM" id="SSF52540">
    <property type="entry name" value="P-loop containing nucleoside triphosphate hydrolases"/>
    <property type="match status" value="1"/>
</dbReference>